<evidence type="ECO:0000256" key="5">
    <source>
        <dbReference type="SAM" id="Phobius"/>
    </source>
</evidence>
<protein>
    <recommendedName>
        <fullName evidence="6">Peptidase S49 domain-containing protein</fullName>
    </recommendedName>
</protein>
<dbReference type="InterPro" id="IPR029045">
    <property type="entry name" value="ClpP/crotonase-like_dom_sf"/>
</dbReference>
<gene>
    <name evidence="7" type="ORF">A2Z86_02410</name>
</gene>
<evidence type="ECO:0000256" key="3">
    <source>
        <dbReference type="ARBA" id="ARBA00022801"/>
    </source>
</evidence>
<comment type="caution">
    <text evidence="7">The sequence shown here is derived from an EMBL/GenBank/DDBJ whole genome shotgun (WGS) entry which is preliminary data.</text>
</comment>
<dbReference type="NCBIfam" id="TIGR00706">
    <property type="entry name" value="SppA_dom"/>
    <property type="match status" value="1"/>
</dbReference>
<keyword evidence="5" id="KW-0812">Transmembrane</keyword>
<evidence type="ECO:0000256" key="1">
    <source>
        <dbReference type="ARBA" id="ARBA00008683"/>
    </source>
</evidence>
<dbReference type="Gene3D" id="6.20.330.10">
    <property type="match status" value="1"/>
</dbReference>
<organism evidence="7 8">
    <name type="scientific">Candidatus Glassbacteria bacterium GWA2_58_10</name>
    <dbReference type="NCBI Taxonomy" id="1817865"/>
    <lineage>
        <taxon>Bacteria</taxon>
        <taxon>Candidatus Glassiibacteriota</taxon>
    </lineage>
</organism>
<dbReference type="PANTHER" id="PTHR42987">
    <property type="entry name" value="PEPTIDASE S49"/>
    <property type="match status" value="1"/>
</dbReference>
<keyword evidence="5" id="KW-1133">Transmembrane helix</keyword>
<sequence>MTRNQKWLLAIVLAFFALGAGVFFLTVLISLFGESNMDLTDSFGQRVGVIEVQGVIEESESILRQIKSMRDDSQVKALVVRINSPGGAVAPSQEIYAALVKLREVTKKPVVVSMSSIAASGGYYVACAADSILAAPGTLTGSIGVLIEFPEIHEVLRKVGIGFEVVKSAEHKDIGSPFRPLTDKERALLQEMVDDVFDQFVEVVGGQRHLSRDSVLAVADGRIFSGRQAVKLGLVDRTGDYQDALDVAGRLCGLGEDPRVMRIRKKRSPLLDLLDETTARLKDPTAVLASPRLLYLFR</sequence>
<feature type="transmembrane region" description="Helical" evidence="5">
    <location>
        <begin position="7"/>
        <end position="32"/>
    </location>
</feature>
<name>A0A1F5YEM2_9BACT</name>
<reference evidence="7 8" key="1">
    <citation type="journal article" date="2016" name="Nat. Commun.">
        <title>Thousands of microbial genomes shed light on interconnected biogeochemical processes in an aquifer system.</title>
        <authorList>
            <person name="Anantharaman K."/>
            <person name="Brown C.T."/>
            <person name="Hug L.A."/>
            <person name="Sharon I."/>
            <person name="Castelle C.J."/>
            <person name="Probst A.J."/>
            <person name="Thomas B.C."/>
            <person name="Singh A."/>
            <person name="Wilkins M.J."/>
            <person name="Karaoz U."/>
            <person name="Brodie E.L."/>
            <person name="Williams K.H."/>
            <person name="Hubbard S.S."/>
            <person name="Banfield J.F."/>
        </authorList>
    </citation>
    <scope>NUCLEOTIDE SEQUENCE [LARGE SCALE GENOMIC DNA]</scope>
</reference>
<dbReference type="GO" id="GO:0006508">
    <property type="term" value="P:proteolysis"/>
    <property type="evidence" value="ECO:0007669"/>
    <property type="project" value="UniProtKB-KW"/>
</dbReference>
<comment type="similarity">
    <text evidence="1">Belongs to the peptidase S49 family.</text>
</comment>
<keyword evidence="5" id="KW-0472">Membrane</keyword>
<dbReference type="InterPro" id="IPR004635">
    <property type="entry name" value="Pept_S49_SppA"/>
</dbReference>
<dbReference type="InterPro" id="IPR002142">
    <property type="entry name" value="Peptidase_S49"/>
</dbReference>
<keyword evidence="2" id="KW-0645">Protease</keyword>
<dbReference type="AlphaFoldDB" id="A0A1F5YEM2"/>
<dbReference type="SUPFAM" id="SSF52096">
    <property type="entry name" value="ClpP/crotonase"/>
    <property type="match status" value="1"/>
</dbReference>
<accession>A0A1F5YEM2</accession>
<dbReference type="EMBL" id="MFIV01000072">
    <property type="protein sequence ID" value="OGF98628.1"/>
    <property type="molecule type" value="Genomic_DNA"/>
</dbReference>
<proteinExistence type="inferred from homology"/>
<dbReference type="Pfam" id="PF01343">
    <property type="entry name" value="Peptidase_S49"/>
    <property type="match status" value="1"/>
</dbReference>
<evidence type="ECO:0000256" key="2">
    <source>
        <dbReference type="ARBA" id="ARBA00022670"/>
    </source>
</evidence>
<dbReference type="PANTHER" id="PTHR42987:SF7">
    <property type="entry name" value="SIGNAL PEPTIDE PEPTIDASE SPPA-RELATED"/>
    <property type="match status" value="1"/>
</dbReference>
<dbReference type="Proteomes" id="UP000176992">
    <property type="component" value="Unassembled WGS sequence"/>
</dbReference>
<evidence type="ECO:0000256" key="4">
    <source>
        <dbReference type="ARBA" id="ARBA00022825"/>
    </source>
</evidence>
<evidence type="ECO:0000259" key="6">
    <source>
        <dbReference type="Pfam" id="PF01343"/>
    </source>
</evidence>
<evidence type="ECO:0000313" key="8">
    <source>
        <dbReference type="Proteomes" id="UP000176992"/>
    </source>
</evidence>
<evidence type="ECO:0000313" key="7">
    <source>
        <dbReference type="EMBL" id="OGF98628.1"/>
    </source>
</evidence>
<dbReference type="Gene3D" id="3.90.226.10">
    <property type="entry name" value="2-enoyl-CoA Hydratase, Chain A, domain 1"/>
    <property type="match status" value="1"/>
</dbReference>
<keyword evidence="4" id="KW-0720">Serine protease</keyword>
<dbReference type="InterPro" id="IPR047272">
    <property type="entry name" value="S49_SppA_C"/>
</dbReference>
<dbReference type="CDD" id="cd07023">
    <property type="entry name" value="S49_Sppa_N_C"/>
    <property type="match status" value="1"/>
</dbReference>
<keyword evidence="3" id="KW-0378">Hydrolase</keyword>
<feature type="domain" description="Peptidase S49" evidence="6">
    <location>
        <begin position="106"/>
        <end position="250"/>
    </location>
</feature>
<dbReference type="GO" id="GO:0008236">
    <property type="term" value="F:serine-type peptidase activity"/>
    <property type="evidence" value="ECO:0007669"/>
    <property type="project" value="UniProtKB-KW"/>
</dbReference>